<accession>K3YP15</accession>
<reference evidence="2" key="1">
    <citation type="journal article" date="2012" name="Nat. Biotechnol.">
        <title>Reference genome sequence of the model plant Setaria.</title>
        <authorList>
            <person name="Bennetzen J.L."/>
            <person name="Schmutz J."/>
            <person name="Wang H."/>
            <person name="Percifield R."/>
            <person name="Hawkins J."/>
            <person name="Pontaroli A.C."/>
            <person name="Estep M."/>
            <person name="Feng L."/>
            <person name="Vaughn J.N."/>
            <person name="Grimwood J."/>
            <person name="Jenkins J."/>
            <person name="Barry K."/>
            <person name="Lindquist E."/>
            <person name="Hellsten U."/>
            <person name="Deshpande S."/>
            <person name="Wang X."/>
            <person name="Wu X."/>
            <person name="Mitros T."/>
            <person name="Triplett J."/>
            <person name="Yang X."/>
            <person name="Ye C.Y."/>
            <person name="Mauro-Herrera M."/>
            <person name="Wang L."/>
            <person name="Li P."/>
            <person name="Sharma M."/>
            <person name="Sharma R."/>
            <person name="Ronald P.C."/>
            <person name="Panaud O."/>
            <person name="Kellogg E.A."/>
            <person name="Brutnell T.P."/>
            <person name="Doust A.N."/>
            <person name="Tuskan G.A."/>
            <person name="Rokhsar D."/>
            <person name="Devos K.M."/>
        </authorList>
    </citation>
    <scope>NUCLEOTIDE SEQUENCE [LARGE SCALE GENOMIC DNA]</scope>
    <source>
        <strain evidence="2">cv. Yugu1</strain>
    </source>
</reference>
<sequence>MMRVSFKFIEKIMQFCQSISFRHRAHAKLLRFSFRSSSV</sequence>
<protein>
    <submittedName>
        <fullName evidence="1">Uncharacterized protein</fullName>
    </submittedName>
</protein>
<dbReference type="HOGENOM" id="CLU_3320960_0_0_1"/>
<evidence type="ECO:0000313" key="2">
    <source>
        <dbReference type="Proteomes" id="UP000004995"/>
    </source>
</evidence>
<proteinExistence type="predicted"/>
<name>K3YP15_SETIT</name>
<dbReference type="Gramene" id="KQL01598">
    <property type="protein sequence ID" value="KQL01598"/>
    <property type="gene ID" value="SETIT_016007mg"/>
</dbReference>
<keyword evidence="2" id="KW-1185">Reference proteome</keyword>
<dbReference type="InParanoid" id="K3YP15"/>
<reference evidence="1" key="2">
    <citation type="submission" date="2018-08" db="UniProtKB">
        <authorList>
            <consortium name="EnsemblPlants"/>
        </authorList>
    </citation>
    <scope>IDENTIFICATION</scope>
    <source>
        <strain evidence="1">Yugu1</strain>
    </source>
</reference>
<organism evidence="1 2">
    <name type="scientific">Setaria italica</name>
    <name type="common">Foxtail millet</name>
    <name type="synonym">Panicum italicum</name>
    <dbReference type="NCBI Taxonomy" id="4555"/>
    <lineage>
        <taxon>Eukaryota</taxon>
        <taxon>Viridiplantae</taxon>
        <taxon>Streptophyta</taxon>
        <taxon>Embryophyta</taxon>
        <taxon>Tracheophyta</taxon>
        <taxon>Spermatophyta</taxon>
        <taxon>Magnoliopsida</taxon>
        <taxon>Liliopsida</taxon>
        <taxon>Poales</taxon>
        <taxon>Poaceae</taxon>
        <taxon>PACMAD clade</taxon>
        <taxon>Panicoideae</taxon>
        <taxon>Panicodae</taxon>
        <taxon>Paniceae</taxon>
        <taxon>Cenchrinae</taxon>
        <taxon>Setaria</taxon>
    </lineage>
</organism>
<dbReference type="AlphaFoldDB" id="K3YP15"/>
<evidence type="ECO:0000313" key="1">
    <source>
        <dbReference type="EnsemblPlants" id="KQL01598"/>
    </source>
</evidence>
<dbReference type="EnsemblPlants" id="KQL01598">
    <property type="protein sequence ID" value="KQL01598"/>
    <property type="gene ID" value="SETIT_016007mg"/>
</dbReference>
<dbReference type="Proteomes" id="UP000004995">
    <property type="component" value="Unassembled WGS sequence"/>
</dbReference>
<dbReference type="EMBL" id="AGNK02003782">
    <property type="status" value="NOT_ANNOTATED_CDS"/>
    <property type="molecule type" value="Genomic_DNA"/>
</dbReference>